<dbReference type="SUPFAM" id="SSF55326">
    <property type="entry name" value="PurM N-terminal domain-like"/>
    <property type="match status" value="1"/>
</dbReference>
<dbReference type="Pfam" id="PF02769">
    <property type="entry name" value="AIRS_C"/>
    <property type="match status" value="1"/>
</dbReference>
<reference evidence="8 9" key="1">
    <citation type="submission" date="2012-07" db="EMBL/GenBank/DDBJ databases">
        <title>The Genome Sequence of Facklamia ignava CCUG 37419.</title>
        <authorList>
            <consortium name="The Broad Institute Genome Sequencing Platform"/>
            <person name="Earl A."/>
            <person name="Ward D."/>
            <person name="Feldgarden M."/>
            <person name="Gevers D."/>
            <person name="Huys G."/>
            <person name="Walker B."/>
            <person name="Young S.K."/>
            <person name="Zeng Q."/>
            <person name="Gargeya S."/>
            <person name="Fitzgerald M."/>
            <person name="Haas B."/>
            <person name="Abouelleil A."/>
            <person name="Alvarado L."/>
            <person name="Arachchi H.M."/>
            <person name="Berlin A.M."/>
            <person name="Chapman S.B."/>
            <person name="Goldberg J."/>
            <person name="Griggs A."/>
            <person name="Gujja S."/>
            <person name="Hansen M."/>
            <person name="Howarth C."/>
            <person name="Imamovic A."/>
            <person name="Larimer J."/>
            <person name="McCowen C."/>
            <person name="Montmayeur A."/>
            <person name="Murphy C."/>
            <person name="Neiman D."/>
            <person name="Pearson M."/>
            <person name="Priest M."/>
            <person name="Roberts A."/>
            <person name="Saif S."/>
            <person name="Shea T."/>
            <person name="Sisk P."/>
            <person name="Sykes S."/>
            <person name="Wortman J."/>
            <person name="Nusbaum C."/>
            <person name="Birren B."/>
        </authorList>
    </citation>
    <scope>NUCLEOTIDE SEQUENCE [LARGE SCALE GENOMIC DNA]</scope>
    <source>
        <strain evidence="8 9">CCUG 37419</strain>
    </source>
</reference>
<dbReference type="InterPro" id="IPR036676">
    <property type="entry name" value="PurM-like_C_sf"/>
</dbReference>
<sequence length="307" mass="32810">MIVGFDSADDAAVFKVSDDIALIQTLDFFPTMVPDPYIFGKVAAANALSDVYAMGGTPITAMNIVAFPQDGDMEMLAEIMRGGAEVVADAKCVLAGGHSISDATPKYGLSVTGLVHPDKVIMNNSTQAGDVLITTKPLGSGIVTGAYRNDKASHEAYEEAIKWMTTLNRDAGEVMLEYPVSSATDVTGFGLLGHLHEMMRPDITAIIYADQLPYIEEAFTLGEQGIVTGGSKRNRKFLANALRFDDVAKPYQELLLDPQTSGGLLMSVPKSYADEVTAALKSRGVPAAVIGEVIERKDIEMIVKPSK</sequence>
<dbReference type="PIRSF" id="PIRSF036407">
    <property type="entry name" value="Selenphspht_syn"/>
    <property type="match status" value="1"/>
</dbReference>
<evidence type="ECO:0000256" key="3">
    <source>
        <dbReference type="ARBA" id="ARBA00022777"/>
    </source>
</evidence>
<keyword evidence="3 8" id="KW-0418">Kinase</keyword>
<dbReference type="PANTHER" id="PTHR10256">
    <property type="entry name" value="SELENIDE, WATER DIKINASE"/>
    <property type="match status" value="1"/>
</dbReference>
<evidence type="ECO:0000256" key="1">
    <source>
        <dbReference type="ARBA" id="ARBA00022679"/>
    </source>
</evidence>
<dbReference type="InterPro" id="IPR004536">
    <property type="entry name" value="SPS/SelD"/>
</dbReference>
<proteinExistence type="predicted"/>
<dbReference type="eggNOG" id="COG0709">
    <property type="taxonomic scope" value="Bacteria"/>
</dbReference>
<dbReference type="STRING" id="883112.HMPREF9707_01439"/>
<dbReference type="InterPro" id="IPR036921">
    <property type="entry name" value="PurM-like_N_sf"/>
</dbReference>
<keyword evidence="4" id="KW-0067">ATP-binding</keyword>
<accession>K1LGD7</accession>
<keyword evidence="9" id="KW-1185">Reference proteome</keyword>
<evidence type="ECO:0000256" key="4">
    <source>
        <dbReference type="ARBA" id="ARBA00022840"/>
    </source>
</evidence>
<comment type="caution">
    <text evidence="8">The sequence shown here is derived from an EMBL/GenBank/DDBJ whole genome shotgun (WGS) entry which is preliminary data.</text>
</comment>
<protein>
    <submittedName>
        <fullName evidence="8">Selenide, water dikinase</fullName>
    </submittedName>
</protein>
<evidence type="ECO:0000256" key="5">
    <source>
        <dbReference type="ARBA" id="ARBA00023266"/>
    </source>
</evidence>
<dbReference type="InterPro" id="IPR016188">
    <property type="entry name" value="PurM-like_N"/>
</dbReference>
<evidence type="ECO:0000313" key="9">
    <source>
        <dbReference type="Proteomes" id="UP000005147"/>
    </source>
</evidence>
<dbReference type="EMBL" id="AGZE01000037">
    <property type="protein sequence ID" value="EKB53686.1"/>
    <property type="molecule type" value="Genomic_DNA"/>
</dbReference>
<dbReference type="CDD" id="cd02195">
    <property type="entry name" value="SelD"/>
    <property type="match status" value="1"/>
</dbReference>
<feature type="domain" description="PurM-like N-terminal" evidence="6">
    <location>
        <begin position="9"/>
        <end position="115"/>
    </location>
</feature>
<dbReference type="AlphaFoldDB" id="K1LGD7"/>
<dbReference type="GO" id="GO:0005524">
    <property type="term" value="F:ATP binding"/>
    <property type="evidence" value="ECO:0007669"/>
    <property type="project" value="UniProtKB-KW"/>
</dbReference>
<keyword evidence="1" id="KW-0808">Transferase</keyword>
<gene>
    <name evidence="8" type="ORF">HMPREF9707_01439</name>
</gene>
<dbReference type="GO" id="GO:0016260">
    <property type="term" value="P:selenocysteine biosynthetic process"/>
    <property type="evidence" value="ECO:0007669"/>
    <property type="project" value="TreeGrafter"/>
</dbReference>
<name>K1LGD7_9LACT</name>
<dbReference type="HOGENOM" id="CLU_032859_0_1_9"/>
<keyword evidence="2" id="KW-0547">Nucleotide-binding</keyword>
<evidence type="ECO:0000259" key="7">
    <source>
        <dbReference type="Pfam" id="PF02769"/>
    </source>
</evidence>
<dbReference type="SUPFAM" id="SSF56042">
    <property type="entry name" value="PurM C-terminal domain-like"/>
    <property type="match status" value="1"/>
</dbReference>
<dbReference type="Gene3D" id="3.30.1330.10">
    <property type="entry name" value="PurM-like, N-terminal domain"/>
    <property type="match status" value="1"/>
</dbReference>
<dbReference type="Pfam" id="PF00586">
    <property type="entry name" value="AIRS"/>
    <property type="match status" value="1"/>
</dbReference>
<evidence type="ECO:0000259" key="6">
    <source>
        <dbReference type="Pfam" id="PF00586"/>
    </source>
</evidence>
<dbReference type="GO" id="GO:0005737">
    <property type="term" value="C:cytoplasm"/>
    <property type="evidence" value="ECO:0007669"/>
    <property type="project" value="TreeGrafter"/>
</dbReference>
<organism evidence="8 9">
    <name type="scientific">Falseniella ignava CCUG 37419</name>
    <dbReference type="NCBI Taxonomy" id="883112"/>
    <lineage>
        <taxon>Bacteria</taxon>
        <taxon>Bacillati</taxon>
        <taxon>Bacillota</taxon>
        <taxon>Bacilli</taxon>
        <taxon>Lactobacillales</taxon>
        <taxon>Aerococcaceae</taxon>
        <taxon>Falseniella</taxon>
    </lineage>
</organism>
<dbReference type="GO" id="GO:0004756">
    <property type="term" value="F:selenide, water dikinase activity"/>
    <property type="evidence" value="ECO:0007669"/>
    <property type="project" value="TreeGrafter"/>
</dbReference>
<feature type="domain" description="PurM-like C-terminal" evidence="7">
    <location>
        <begin position="127"/>
        <end position="304"/>
    </location>
</feature>
<dbReference type="PANTHER" id="PTHR10256:SF0">
    <property type="entry name" value="INACTIVE SELENIDE, WATER DIKINASE-LIKE PROTEIN-RELATED"/>
    <property type="match status" value="1"/>
</dbReference>
<dbReference type="NCBIfam" id="TIGR00476">
    <property type="entry name" value="selD"/>
    <property type="match status" value="1"/>
</dbReference>
<dbReference type="InterPro" id="IPR010918">
    <property type="entry name" value="PurM-like_C_dom"/>
</dbReference>
<evidence type="ECO:0000313" key="8">
    <source>
        <dbReference type="EMBL" id="EKB53686.1"/>
    </source>
</evidence>
<dbReference type="PATRIC" id="fig|883112.3.peg.1437"/>
<dbReference type="Proteomes" id="UP000005147">
    <property type="component" value="Unassembled WGS sequence"/>
</dbReference>
<evidence type="ECO:0000256" key="2">
    <source>
        <dbReference type="ARBA" id="ARBA00022741"/>
    </source>
</evidence>
<dbReference type="Gene3D" id="3.90.650.10">
    <property type="entry name" value="PurM-like C-terminal domain"/>
    <property type="match status" value="1"/>
</dbReference>
<keyword evidence="5" id="KW-0711">Selenium</keyword>